<dbReference type="SUPFAM" id="SSF52540">
    <property type="entry name" value="P-loop containing nucleoside triphosphate hydrolases"/>
    <property type="match status" value="1"/>
</dbReference>
<evidence type="ECO:0000256" key="10">
    <source>
        <dbReference type="SAM" id="Phobius"/>
    </source>
</evidence>
<keyword evidence="12" id="KW-0808">Transferase</keyword>
<keyword evidence="5" id="KW-0547">Nucleotide-binding</keyword>
<evidence type="ECO:0000256" key="1">
    <source>
        <dbReference type="ARBA" id="ARBA00004651"/>
    </source>
</evidence>
<keyword evidence="6" id="KW-0067">ATP-binding</keyword>
<evidence type="ECO:0000256" key="3">
    <source>
        <dbReference type="ARBA" id="ARBA00022475"/>
    </source>
</evidence>
<keyword evidence="7 10" id="KW-1133">Transmembrane helix</keyword>
<dbReference type="InterPro" id="IPR003856">
    <property type="entry name" value="LPS_length_determ_N"/>
</dbReference>
<evidence type="ECO:0000256" key="5">
    <source>
        <dbReference type="ARBA" id="ARBA00022741"/>
    </source>
</evidence>
<keyword evidence="3" id="KW-1003">Cell membrane</keyword>
<dbReference type="GO" id="GO:0005886">
    <property type="term" value="C:plasma membrane"/>
    <property type="evidence" value="ECO:0007669"/>
    <property type="project" value="UniProtKB-SubCell"/>
</dbReference>
<keyword evidence="4 10" id="KW-0812">Transmembrane</keyword>
<name>A0A7X1IWU6_9ACTN</name>
<dbReference type="Gene3D" id="3.40.50.300">
    <property type="entry name" value="P-loop containing nucleotide triphosphate hydrolases"/>
    <property type="match status" value="1"/>
</dbReference>
<dbReference type="PANTHER" id="PTHR32309">
    <property type="entry name" value="TYROSINE-PROTEIN KINASE"/>
    <property type="match status" value="1"/>
</dbReference>
<keyword evidence="8 10" id="KW-0472">Membrane</keyword>
<dbReference type="Proteomes" id="UP000584670">
    <property type="component" value="Unassembled WGS sequence"/>
</dbReference>
<gene>
    <name evidence="12" type="ORF">H4N64_00105</name>
</gene>
<feature type="transmembrane region" description="Helical" evidence="10">
    <location>
        <begin position="14"/>
        <end position="34"/>
    </location>
</feature>
<dbReference type="GO" id="GO:0004715">
    <property type="term" value="F:non-membrane spanning protein tyrosine kinase activity"/>
    <property type="evidence" value="ECO:0007669"/>
    <property type="project" value="UniProtKB-EC"/>
</dbReference>
<evidence type="ECO:0000256" key="8">
    <source>
        <dbReference type="ARBA" id="ARBA00023136"/>
    </source>
</evidence>
<evidence type="ECO:0000313" key="13">
    <source>
        <dbReference type="Proteomes" id="UP000584670"/>
    </source>
</evidence>
<feature type="domain" description="Polysaccharide chain length determinant N-terminal" evidence="11">
    <location>
        <begin position="1"/>
        <end position="87"/>
    </location>
</feature>
<evidence type="ECO:0000256" key="4">
    <source>
        <dbReference type="ARBA" id="ARBA00022692"/>
    </source>
</evidence>
<organism evidence="12 13">
    <name type="scientific">Streptomyces cupreus</name>
    <dbReference type="NCBI Taxonomy" id="2759956"/>
    <lineage>
        <taxon>Bacteria</taxon>
        <taxon>Bacillati</taxon>
        <taxon>Actinomycetota</taxon>
        <taxon>Actinomycetes</taxon>
        <taxon>Kitasatosporales</taxon>
        <taxon>Streptomycetaceae</taxon>
        <taxon>Streptomyces</taxon>
    </lineage>
</organism>
<evidence type="ECO:0000256" key="2">
    <source>
        <dbReference type="ARBA" id="ARBA00006683"/>
    </source>
</evidence>
<dbReference type="InterPro" id="IPR005702">
    <property type="entry name" value="Wzc-like_C"/>
</dbReference>
<reference evidence="12 13" key="1">
    <citation type="submission" date="2020-08" db="EMBL/GenBank/DDBJ databases">
        <title>Streptomyces sp. PSKA01 genome sequencing and assembly.</title>
        <authorList>
            <person name="Mandal S."/>
            <person name="Maiti P.K."/>
            <person name="Das P."/>
        </authorList>
    </citation>
    <scope>NUCLEOTIDE SEQUENCE [LARGE SCALE GENOMIC DNA]</scope>
    <source>
        <strain evidence="12 13">PSKA01</strain>
    </source>
</reference>
<feature type="region of interest" description="Disordered" evidence="9">
    <location>
        <begin position="429"/>
        <end position="472"/>
    </location>
</feature>
<dbReference type="CDD" id="cd05387">
    <property type="entry name" value="BY-kinase"/>
    <property type="match status" value="1"/>
</dbReference>
<comment type="subcellular location">
    <subcellularLocation>
        <location evidence="1">Cell membrane</location>
        <topology evidence="1">Multi-pass membrane protein</topology>
    </subcellularLocation>
</comment>
<evidence type="ECO:0000256" key="7">
    <source>
        <dbReference type="ARBA" id="ARBA00022989"/>
    </source>
</evidence>
<dbReference type="AlphaFoldDB" id="A0A7X1IWU6"/>
<proteinExistence type="inferred from homology"/>
<comment type="similarity">
    <text evidence="2">Belongs to the CpsC/CapA family.</text>
</comment>
<accession>A0A7X1IWU6</accession>
<evidence type="ECO:0000259" key="11">
    <source>
        <dbReference type="Pfam" id="PF02706"/>
    </source>
</evidence>
<dbReference type="InterPro" id="IPR027417">
    <property type="entry name" value="P-loop_NTPase"/>
</dbReference>
<dbReference type="NCBIfam" id="TIGR01007">
    <property type="entry name" value="eps_fam"/>
    <property type="match status" value="1"/>
</dbReference>
<dbReference type="InterPro" id="IPR050445">
    <property type="entry name" value="Bact_polysacc_biosynth/exp"/>
</dbReference>
<sequence length="472" mass="50700">MDLREYIDVLRQRWRFVMVCALLGLAVAVAVTVLTPRTYTAKAQLFIATSDKDSTNAYAGGLFTQQRVKSYTKIANSQAVLDDVISRLDLNTTPEQLSKKISAQAPLDTTLVDIRVQDRSATRAQAIADETAVEFTKYIDSIEKSSANAPPLVKASVVGDPEPPSTPTSPRPALNAAIGLLSGVVVGTAGAVLRHSLDTTVRSAGDIRRRLGLTTLGTLPKPNRRRVRAGTPARTTRHDEALSQLRTRLRFSGKGRMPSSLLVTSSLPGEGRTETAIDLATSFARTGQRVVLVEGDLRRPRLAEALGLRETAGLTDVVTGKVRLEDALQTWEAGPIRVLASGGPPPDPSALLSSRYMTQLLRTLEADADLVVVDSPPLLPFADAEILAAEAEGVLLVIRIGRIRYDLVRRALDSLATVRAHVLGAVLTGTPPERLTGRHPRGAAAQRSSVPTPEHQPPPVPTGIHDPAGYRR</sequence>
<dbReference type="GO" id="GO:0005524">
    <property type="term" value="F:ATP binding"/>
    <property type="evidence" value="ECO:0007669"/>
    <property type="project" value="UniProtKB-KW"/>
</dbReference>
<dbReference type="PANTHER" id="PTHR32309:SF31">
    <property type="entry name" value="CAPSULAR EXOPOLYSACCHARIDE FAMILY"/>
    <property type="match status" value="1"/>
</dbReference>
<evidence type="ECO:0000313" key="12">
    <source>
        <dbReference type="EMBL" id="MBC2900030.1"/>
    </source>
</evidence>
<keyword evidence="12" id="KW-0418">Kinase</keyword>
<keyword evidence="13" id="KW-1185">Reference proteome</keyword>
<evidence type="ECO:0000256" key="6">
    <source>
        <dbReference type="ARBA" id="ARBA00022840"/>
    </source>
</evidence>
<dbReference type="EMBL" id="JACMSF010000001">
    <property type="protein sequence ID" value="MBC2900030.1"/>
    <property type="molecule type" value="Genomic_DNA"/>
</dbReference>
<protein>
    <submittedName>
        <fullName evidence="12">Polysaccharide biosynthesis tyrosine autokinase</fullName>
        <ecNumber evidence="12">2.7.10.2</ecNumber>
    </submittedName>
</protein>
<dbReference type="RefSeq" id="WP_186279710.1">
    <property type="nucleotide sequence ID" value="NZ_JACMSF010000001.1"/>
</dbReference>
<comment type="caution">
    <text evidence="12">The sequence shown here is derived from an EMBL/GenBank/DDBJ whole genome shotgun (WGS) entry which is preliminary data.</text>
</comment>
<evidence type="ECO:0000256" key="9">
    <source>
        <dbReference type="SAM" id="MobiDB-lite"/>
    </source>
</evidence>
<dbReference type="EC" id="2.7.10.2" evidence="12"/>
<dbReference type="Pfam" id="PF02706">
    <property type="entry name" value="Wzz"/>
    <property type="match status" value="1"/>
</dbReference>